<dbReference type="CDD" id="cd16410">
    <property type="entry name" value="ParB_N_like"/>
    <property type="match status" value="1"/>
</dbReference>
<dbReference type="InterPro" id="IPR036086">
    <property type="entry name" value="ParB/Sulfiredoxin_sf"/>
</dbReference>
<reference evidence="3 4" key="1">
    <citation type="submission" date="2020-01" db="EMBL/GenBank/DDBJ databases">
        <title>Whole-genome sequence of Heliobacterium undosum DSM 13378.</title>
        <authorList>
            <person name="Kyndt J.A."/>
            <person name="Meyer T.E."/>
        </authorList>
    </citation>
    <scope>NUCLEOTIDE SEQUENCE [LARGE SCALE GENOMIC DNA]</scope>
    <source>
        <strain evidence="3 4">DSM 13378</strain>
    </source>
</reference>
<evidence type="ECO:0000259" key="2">
    <source>
        <dbReference type="SMART" id="SM00470"/>
    </source>
</evidence>
<dbReference type="InterPro" id="IPR003115">
    <property type="entry name" value="ParB_N"/>
</dbReference>
<dbReference type="RefSeq" id="WP_161259738.1">
    <property type="nucleotide sequence ID" value="NZ_WXEY01000028.1"/>
</dbReference>
<evidence type="ECO:0000313" key="3">
    <source>
        <dbReference type="EMBL" id="MZP31219.1"/>
    </source>
</evidence>
<keyword evidence="4" id="KW-1185">Reference proteome</keyword>
<dbReference type="Pfam" id="PF02195">
    <property type="entry name" value="ParB_N"/>
    <property type="match status" value="1"/>
</dbReference>
<sequence>MKVKIDKIIIADRIRKEFGNIEELAKDIQENGLINPPVVTPELVLIAGERRIRACKSLGLTEVEVRVMTVSDYEHQLRLEISENENRKEFSFSEKIEWAKRLEEVEKIKLQERKAHGRTAPGKSTLVEMVPFELNGKTRDKVAKEAGFGSGKTYEKAKLIAEYGSSNIIEQLDSGDITISKAFQMIKEAEAKRDEAIWISEQAKKEAEEAKAQAELTLKLLKEEEEKRNREKQELLNKQEEEHKQREQIRNREIVDLKKRIDELEKRESEKILDPEQTKQISLLQKKLEKLQNEKTSEEKTRDHCRIFRQNMEKKIRDLNVLTQIPPEKFFEGLDNIEWQFYGIPMFYENDIKCIQNAIDYMTSLKKSWEERFGQQKTGIRRVK</sequence>
<dbReference type="SUPFAM" id="SSF110849">
    <property type="entry name" value="ParB/Sulfiredoxin"/>
    <property type="match status" value="1"/>
</dbReference>
<evidence type="ECO:0000256" key="1">
    <source>
        <dbReference type="SAM" id="Coils"/>
    </source>
</evidence>
<dbReference type="AlphaFoldDB" id="A0A845L7G2"/>
<dbReference type="Gene3D" id="3.90.1530.10">
    <property type="entry name" value="Conserved hypothetical protein from pyrococcus furiosus pfu- 392566-001, ParB domain"/>
    <property type="match status" value="1"/>
</dbReference>
<dbReference type="GO" id="GO:0007059">
    <property type="term" value="P:chromosome segregation"/>
    <property type="evidence" value="ECO:0007669"/>
    <property type="project" value="TreeGrafter"/>
</dbReference>
<dbReference type="PANTHER" id="PTHR33375:SF1">
    <property type="entry name" value="CHROMOSOME-PARTITIONING PROTEIN PARB-RELATED"/>
    <property type="match status" value="1"/>
</dbReference>
<feature type="coiled-coil region" evidence="1">
    <location>
        <begin position="186"/>
        <end position="301"/>
    </location>
</feature>
<dbReference type="GO" id="GO:0045881">
    <property type="term" value="P:positive regulation of sporulation resulting in formation of a cellular spore"/>
    <property type="evidence" value="ECO:0007669"/>
    <property type="project" value="TreeGrafter"/>
</dbReference>
<dbReference type="EMBL" id="WXEY01000028">
    <property type="protein sequence ID" value="MZP31219.1"/>
    <property type="molecule type" value="Genomic_DNA"/>
</dbReference>
<dbReference type="SMART" id="SM00470">
    <property type="entry name" value="ParB"/>
    <property type="match status" value="1"/>
</dbReference>
<dbReference type="PANTHER" id="PTHR33375">
    <property type="entry name" value="CHROMOSOME-PARTITIONING PROTEIN PARB-RELATED"/>
    <property type="match status" value="1"/>
</dbReference>
<dbReference type="InterPro" id="IPR050336">
    <property type="entry name" value="Chromosome_partition/occlusion"/>
</dbReference>
<organism evidence="3 4">
    <name type="scientific">Heliomicrobium undosum</name>
    <dbReference type="NCBI Taxonomy" id="121734"/>
    <lineage>
        <taxon>Bacteria</taxon>
        <taxon>Bacillati</taxon>
        <taxon>Bacillota</taxon>
        <taxon>Clostridia</taxon>
        <taxon>Eubacteriales</taxon>
        <taxon>Heliobacteriaceae</taxon>
        <taxon>Heliomicrobium</taxon>
    </lineage>
</organism>
<accession>A0A845L7G2</accession>
<keyword evidence="1" id="KW-0175">Coiled coil</keyword>
<comment type="caution">
    <text evidence="3">The sequence shown here is derived from an EMBL/GenBank/DDBJ whole genome shotgun (WGS) entry which is preliminary data.</text>
</comment>
<dbReference type="OrthoDB" id="9802051at2"/>
<proteinExistence type="predicted"/>
<dbReference type="Proteomes" id="UP000463470">
    <property type="component" value="Unassembled WGS sequence"/>
</dbReference>
<protein>
    <submittedName>
        <fullName evidence="3">ParB N-terminal domain-containing protein</fullName>
    </submittedName>
</protein>
<evidence type="ECO:0000313" key="4">
    <source>
        <dbReference type="Proteomes" id="UP000463470"/>
    </source>
</evidence>
<gene>
    <name evidence="3" type="ORF">GTO91_16045</name>
</gene>
<feature type="domain" description="ParB-like N-terminal" evidence="2">
    <location>
        <begin position="1"/>
        <end position="85"/>
    </location>
</feature>
<dbReference type="GO" id="GO:0005694">
    <property type="term" value="C:chromosome"/>
    <property type="evidence" value="ECO:0007669"/>
    <property type="project" value="TreeGrafter"/>
</dbReference>
<name>A0A845L7G2_9FIRM</name>